<sequence length="63" mass="7894">YLKLEQVFNRQELKQIHYKEKLRQVNCEKKLGQVHYREKPKQIYCKKKFIVEKLDKFIVKKNQ</sequence>
<name>A0ACA9Q6F4_9GLOM</name>
<feature type="non-terminal residue" evidence="1">
    <location>
        <position position="63"/>
    </location>
</feature>
<evidence type="ECO:0000313" key="2">
    <source>
        <dbReference type="Proteomes" id="UP000789920"/>
    </source>
</evidence>
<dbReference type="Proteomes" id="UP000789920">
    <property type="component" value="Unassembled WGS sequence"/>
</dbReference>
<accession>A0ACA9Q6F4</accession>
<evidence type="ECO:0000313" key="1">
    <source>
        <dbReference type="EMBL" id="CAG8739704.1"/>
    </source>
</evidence>
<gene>
    <name evidence="1" type="ORF">RPERSI_LOCUS13025</name>
</gene>
<organism evidence="1 2">
    <name type="scientific">Racocetra persica</name>
    <dbReference type="NCBI Taxonomy" id="160502"/>
    <lineage>
        <taxon>Eukaryota</taxon>
        <taxon>Fungi</taxon>
        <taxon>Fungi incertae sedis</taxon>
        <taxon>Mucoromycota</taxon>
        <taxon>Glomeromycotina</taxon>
        <taxon>Glomeromycetes</taxon>
        <taxon>Diversisporales</taxon>
        <taxon>Gigasporaceae</taxon>
        <taxon>Racocetra</taxon>
    </lineage>
</organism>
<protein>
    <submittedName>
        <fullName evidence="1">6565_t:CDS:1</fullName>
    </submittedName>
</protein>
<comment type="caution">
    <text evidence="1">The sequence shown here is derived from an EMBL/GenBank/DDBJ whole genome shotgun (WGS) entry which is preliminary data.</text>
</comment>
<keyword evidence="2" id="KW-1185">Reference proteome</keyword>
<feature type="non-terminal residue" evidence="1">
    <location>
        <position position="1"/>
    </location>
</feature>
<proteinExistence type="predicted"/>
<dbReference type="EMBL" id="CAJVQC010028469">
    <property type="protein sequence ID" value="CAG8739704.1"/>
    <property type="molecule type" value="Genomic_DNA"/>
</dbReference>
<reference evidence="1" key="1">
    <citation type="submission" date="2021-06" db="EMBL/GenBank/DDBJ databases">
        <authorList>
            <person name="Kallberg Y."/>
            <person name="Tangrot J."/>
            <person name="Rosling A."/>
        </authorList>
    </citation>
    <scope>NUCLEOTIDE SEQUENCE</scope>
    <source>
        <strain evidence="1">MA461A</strain>
    </source>
</reference>